<feature type="domain" description="GAF" evidence="3">
    <location>
        <begin position="327"/>
        <end position="487"/>
    </location>
</feature>
<reference evidence="5" key="1">
    <citation type="submission" date="2020-10" db="EMBL/GenBank/DDBJ databases">
        <authorList>
            <person name="Castelo-Branco R."/>
            <person name="Eusebio N."/>
            <person name="Adriana R."/>
            <person name="Vieira A."/>
            <person name="Brugerolle De Fraissinette N."/>
            <person name="Rezende De Castro R."/>
            <person name="Schneider M.P."/>
            <person name="Vasconcelos V."/>
            <person name="Leao P.N."/>
        </authorList>
    </citation>
    <scope>NUCLEOTIDE SEQUENCE</scope>
    <source>
        <strain evidence="5">LEGE 07157</strain>
    </source>
</reference>
<feature type="domain" description="PPM-type phosphatase" evidence="4">
    <location>
        <begin position="542"/>
        <end position="762"/>
    </location>
</feature>
<dbReference type="InterPro" id="IPR029016">
    <property type="entry name" value="GAF-like_dom_sf"/>
</dbReference>
<accession>A0A8J7E2S3</accession>
<keyword evidence="6" id="KW-1185">Reference proteome</keyword>
<dbReference type="AlphaFoldDB" id="A0A8J7E2S3"/>
<evidence type="ECO:0000259" key="3">
    <source>
        <dbReference type="SMART" id="SM00065"/>
    </source>
</evidence>
<protein>
    <submittedName>
        <fullName evidence="5">SpoIIE family protein phosphatase</fullName>
    </submittedName>
</protein>
<sequence length="763" mass="85663">MEYVCYATMYECNYLLWSSQDLASVEQKQEKYIDSIQKYNNDFSLYYAKIWRQITLNLLGESPEPLYLIGQSFNETEILPRLIEANNMQSLHSVYVGKMMLSYLFGDYVGAIEAARLAETYAGSIILNFGFLEQHFYASLTQIAYHFNTPSISEGERQEALNRVNQSQEKLKTWANHCPSNLQHKYELIEAEKARVLGQNVEAMELYDRAIASAKENPFLHEEALAHELAAKFYLTWGKTTIAQTYLTNAYYAYARWGAKAKVTDLERHYPELLTSLLTRETKPIGDTLTATIARSISPSLSGLGNASVLDLAAILKASQALSKEVQLDRLLSCLMQVAIENAGARKGALILRAGDKLILEATGALPEDRNREKTIEINVLQSVPIEQSTELPVNLINYVSRTAKTLVLDRAYTDPQFAAESYILQHQIKSLLCTPIIHQGKPLGLLYLENNLVTKAFTTDRLEVLKLLSAQAAISIENALLYRTLEEKVAERTAQLATANAEVSALNKRLKEDNLRMSAELDIAKQLQQMVLPNAEELEAIEELEIVGFMEPADEVGGDYYDVLQHNGKVKIAIGDVTGHGLESGVLMIMAQTAVRTLQKSGETDPVKFLDVLNQTLYDNLQRLKTNKEMTLAVLDYQDGMLYLSGQHEELIVVRGDGTIERIDTIDLGFPLGLDSEIANFIAQAQIQLNSGDVVVLYTDGITEAENRDRAHYGLERLCEVVREHRHQSPGDIRTEIVTDVRQHIGENKVFDDLTLVVLKRK</sequence>
<dbReference type="GO" id="GO:0016791">
    <property type="term" value="F:phosphatase activity"/>
    <property type="evidence" value="ECO:0007669"/>
    <property type="project" value="TreeGrafter"/>
</dbReference>
<dbReference type="RefSeq" id="WP_194030832.1">
    <property type="nucleotide sequence ID" value="NZ_JADEWZ010000029.1"/>
</dbReference>
<organism evidence="5 6">
    <name type="scientific">Lusitaniella coriacea LEGE 07157</name>
    <dbReference type="NCBI Taxonomy" id="945747"/>
    <lineage>
        <taxon>Bacteria</taxon>
        <taxon>Bacillati</taxon>
        <taxon>Cyanobacteriota</taxon>
        <taxon>Cyanophyceae</taxon>
        <taxon>Spirulinales</taxon>
        <taxon>Lusitaniellaceae</taxon>
        <taxon>Lusitaniella</taxon>
    </lineage>
</organism>
<dbReference type="Gene3D" id="3.30.450.40">
    <property type="match status" value="1"/>
</dbReference>
<comment type="caution">
    <text evidence="5">The sequence shown here is derived from an EMBL/GenBank/DDBJ whole genome shotgun (WGS) entry which is preliminary data.</text>
</comment>
<name>A0A8J7E2S3_9CYAN</name>
<evidence type="ECO:0000313" key="6">
    <source>
        <dbReference type="Proteomes" id="UP000654482"/>
    </source>
</evidence>
<evidence type="ECO:0000256" key="2">
    <source>
        <dbReference type="SAM" id="Coils"/>
    </source>
</evidence>
<dbReference type="InterPro" id="IPR036457">
    <property type="entry name" value="PPM-type-like_dom_sf"/>
</dbReference>
<dbReference type="EMBL" id="JADEWZ010000029">
    <property type="protein sequence ID" value="MBE9117749.1"/>
    <property type="molecule type" value="Genomic_DNA"/>
</dbReference>
<feature type="coiled-coil region" evidence="2">
    <location>
        <begin position="483"/>
        <end position="528"/>
    </location>
</feature>
<dbReference type="SMART" id="SM00065">
    <property type="entry name" value="GAF"/>
    <property type="match status" value="1"/>
</dbReference>
<keyword evidence="2" id="KW-0175">Coiled coil</keyword>
<dbReference type="PANTHER" id="PTHR43156">
    <property type="entry name" value="STAGE II SPORULATION PROTEIN E-RELATED"/>
    <property type="match status" value="1"/>
</dbReference>
<dbReference type="Gene3D" id="3.60.40.10">
    <property type="entry name" value="PPM-type phosphatase domain"/>
    <property type="match status" value="1"/>
</dbReference>
<dbReference type="Pfam" id="PF01590">
    <property type="entry name" value="GAF"/>
    <property type="match status" value="1"/>
</dbReference>
<keyword evidence="1" id="KW-0378">Hydrolase</keyword>
<evidence type="ECO:0000313" key="5">
    <source>
        <dbReference type="EMBL" id="MBE9117749.1"/>
    </source>
</evidence>
<dbReference type="InterPro" id="IPR003018">
    <property type="entry name" value="GAF"/>
</dbReference>
<dbReference type="Pfam" id="PF07228">
    <property type="entry name" value="SpoIIE"/>
    <property type="match status" value="1"/>
</dbReference>
<dbReference type="SMART" id="SM00331">
    <property type="entry name" value="PP2C_SIG"/>
    <property type="match status" value="1"/>
</dbReference>
<evidence type="ECO:0000259" key="4">
    <source>
        <dbReference type="SMART" id="SM00331"/>
    </source>
</evidence>
<dbReference type="Proteomes" id="UP000654482">
    <property type="component" value="Unassembled WGS sequence"/>
</dbReference>
<dbReference type="InterPro" id="IPR052016">
    <property type="entry name" value="Bact_Sigma-Reg"/>
</dbReference>
<evidence type="ECO:0000256" key="1">
    <source>
        <dbReference type="ARBA" id="ARBA00022801"/>
    </source>
</evidence>
<dbReference type="InterPro" id="IPR001932">
    <property type="entry name" value="PPM-type_phosphatase-like_dom"/>
</dbReference>
<proteinExistence type="predicted"/>
<dbReference type="SUPFAM" id="SSF55781">
    <property type="entry name" value="GAF domain-like"/>
    <property type="match status" value="1"/>
</dbReference>
<gene>
    <name evidence="5" type="ORF">IQ249_17770</name>
</gene>
<dbReference type="SUPFAM" id="SSF81606">
    <property type="entry name" value="PP2C-like"/>
    <property type="match status" value="1"/>
</dbReference>
<dbReference type="PANTHER" id="PTHR43156:SF2">
    <property type="entry name" value="STAGE II SPORULATION PROTEIN E"/>
    <property type="match status" value="1"/>
</dbReference>